<sequence length="233" mass="25045">MFPFLGNPHRVLIGNVTSSESVGTTSSITINRPADTREGDVLMFIYAAEGAATPSWTLPTGFLFQNDAKTDSGNFLVGIHNKRITSSEPPSYTFTDTLNNATKILGVLIIFRNARTPLSGELGGLLGFQQTNQNSPFEIGGGGTLLQEDSRVVAVQSLFTGAVSDAWSAGSQALLSVIFSGKHSSGLASLYISITDNFGFVEHREWANRTFTRTQGTANAQVVTDNIFLIYRA</sequence>
<dbReference type="AlphaFoldDB" id="A0A9E2F7C2"/>
<gene>
    <name evidence="1" type="ORF">DDT42_01294</name>
</gene>
<accession>A0A9E2F7C2</accession>
<dbReference type="Proteomes" id="UP000811545">
    <property type="component" value="Unassembled WGS sequence"/>
</dbReference>
<dbReference type="EMBL" id="QLTW01000091">
    <property type="protein sequence ID" value="MBT9145423.1"/>
    <property type="molecule type" value="Genomic_DNA"/>
</dbReference>
<evidence type="ECO:0000313" key="2">
    <source>
        <dbReference type="Proteomes" id="UP000811545"/>
    </source>
</evidence>
<evidence type="ECO:0000313" key="1">
    <source>
        <dbReference type="EMBL" id="MBT9145423.1"/>
    </source>
</evidence>
<proteinExistence type="predicted"/>
<name>A0A9E2F7C2_PSYF1</name>
<organism evidence="1 2">
    <name type="scientific">Psychracetigena formicireducens</name>
    <dbReference type="NCBI Taxonomy" id="2986056"/>
    <lineage>
        <taxon>Bacteria</taxon>
        <taxon>Bacillati</taxon>
        <taxon>Candidatus Lithacetigenota</taxon>
        <taxon>Candidatus Psychracetigena</taxon>
    </lineage>
</organism>
<comment type="caution">
    <text evidence="1">The sequence shown here is derived from an EMBL/GenBank/DDBJ whole genome shotgun (WGS) entry which is preliminary data.</text>
</comment>
<reference evidence="1 2" key="1">
    <citation type="journal article" date="2021" name="bioRxiv">
        <title>Unique metabolic strategies in Hadean analogues reveal hints for primordial physiology.</title>
        <authorList>
            <person name="Nobu M.K."/>
            <person name="Nakai R."/>
            <person name="Tamazawa S."/>
            <person name="Mori H."/>
            <person name="Toyoda A."/>
            <person name="Ijiri A."/>
            <person name="Suzuki S."/>
            <person name="Kurokawa K."/>
            <person name="Kamagata Y."/>
            <person name="Tamaki H."/>
        </authorList>
    </citation>
    <scope>NUCLEOTIDE SEQUENCE [LARGE SCALE GENOMIC DNA]</scope>
    <source>
        <strain evidence="1">BS525</strain>
    </source>
</reference>
<protein>
    <submittedName>
        <fullName evidence="1">Uncharacterized protein</fullName>
    </submittedName>
</protein>